<proteinExistence type="predicted"/>
<comment type="caution">
    <text evidence="2">The sequence shown here is derived from an EMBL/GenBank/DDBJ whole genome shotgun (WGS) entry which is preliminary data.</text>
</comment>
<name>A0AAV5JLA0_9ROSI</name>
<organism evidence="2 3">
    <name type="scientific">Rubroshorea leprosula</name>
    <dbReference type="NCBI Taxonomy" id="152421"/>
    <lineage>
        <taxon>Eukaryota</taxon>
        <taxon>Viridiplantae</taxon>
        <taxon>Streptophyta</taxon>
        <taxon>Embryophyta</taxon>
        <taxon>Tracheophyta</taxon>
        <taxon>Spermatophyta</taxon>
        <taxon>Magnoliopsida</taxon>
        <taxon>eudicotyledons</taxon>
        <taxon>Gunneridae</taxon>
        <taxon>Pentapetalae</taxon>
        <taxon>rosids</taxon>
        <taxon>malvids</taxon>
        <taxon>Malvales</taxon>
        <taxon>Dipterocarpaceae</taxon>
        <taxon>Rubroshorea</taxon>
    </lineage>
</organism>
<accession>A0AAV5JLA0</accession>
<evidence type="ECO:0000256" key="1">
    <source>
        <dbReference type="SAM" id="MobiDB-lite"/>
    </source>
</evidence>
<sequence length="215" mass="23456">MVYISIPLNMIAVEILTRQLTLKSCCCCWRCCCFIISFCLRSSRTLRWELECWVRTKVGLAAGRYSGTSRPDLYRTPQALQSVLGPSGPVRHCGVLSEAQCVHLLRSPSDAAGNWADSLFVGFGFPLTGTSFSGGINIDAVVFVPVVALDRLLLSLPANEALFCTVRVPASEFDGKSVNESSTNCDNHSSSATSSLFTQTKPKKKKKKLNIQANI</sequence>
<evidence type="ECO:0000313" key="2">
    <source>
        <dbReference type="EMBL" id="GKV12845.1"/>
    </source>
</evidence>
<protein>
    <submittedName>
        <fullName evidence="2">Uncharacterized protein</fullName>
    </submittedName>
</protein>
<gene>
    <name evidence="2" type="ORF">SLEP1_g23939</name>
</gene>
<reference evidence="2 3" key="1">
    <citation type="journal article" date="2021" name="Commun. Biol.">
        <title>The genome of Shorea leprosula (Dipterocarpaceae) highlights the ecological relevance of drought in aseasonal tropical rainforests.</title>
        <authorList>
            <person name="Ng K.K.S."/>
            <person name="Kobayashi M.J."/>
            <person name="Fawcett J.A."/>
            <person name="Hatakeyama M."/>
            <person name="Paape T."/>
            <person name="Ng C.H."/>
            <person name="Ang C.C."/>
            <person name="Tnah L.H."/>
            <person name="Lee C.T."/>
            <person name="Nishiyama T."/>
            <person name="Sese J."/>
            <person name="O'Brien M.J."/>
            <person name="Copetti D."/>
            <person name="Mohd Noor M.I."/>
            <person name="Ong R.C."/>
            <person name="Putra M."/>
            <person name="Sireger I.Z."/>
            <person name="Indrioko S."/>
            <person name="Kosugi Y."/>
            <person name="Izuno A."/>
            <person name="Isagi Y."/>
            <person name="Lee S.L."/>
            <person name="Shimizu K.K."/>
        </authorList>
    </citation>
    <scope>NUCLEOTIDE SEQUENCE [LARGE SCALE GENOMIC DNA]</scope>
    <source>
        <strain evidence="2">214</strain>
    </source>
</reference>
<feature type="compositionally biased region" description="Polar residues" evidence="1">
    <location>
        <begin position="178"/>
        <end position="200"/>
    </location>
</feature>
<evidence type="ECO:0000313" key="3">
    <source>
        <dbReference type="Proteomes" id="UP001054252"/>
    </source>
</evidence>
<dbReference type="EMBL" id="BPVZ01000037">
    <property type="protein sequence ID" value="GKV12845.1"/>
    <property type="molecule type" value="Genomic_DNA"/>
</dbReference>
<dbReference type="Proteomes" id="UP001054252">
    <property type="component" value="Unassembled WGS sequence"/>
</dbReference>
<keyword evidence="3" id="KW-1185">Reference proteome</keyword>
<feature type="region of interest" description="Disordered" evidence="1">
    <location>
        <begin position="175"/>
        <end position="215"/>
    </location>
</feature>
<dbReference type="AlphaFoldDB" id="A0AAV5JLA0"/>